<dbReference type="Proteomes" id="UP000539710">
    <property type="component" value="Unassembled WGS sequence"/>
</dbReference>
<gene>
    <name evidence="3" type="ORF">H1R16_00120</name>
    <name evidence="2" type="ORF">H2507_03155</name>
</gene>
<evidence type="ECO:0000313" key="3">
    <source>
        <dbReference type="EMBL" id="QMS98457.1"/>
    </source>
</evidence>
<organism evidence="3 4">
    <name type="scientific">Marnyiella aurantia</name>
    <dbReference type="NCBI Taxonomy" id="2758037"/>
    <lineage>
        <taxon>Bacteria</taxon>
        <taxon>Pseudomonadati</taxon>
        <taxon>Bacteroidota</taxon>
        <taxon>Flavobacteriia</taxon>
        <taxon>Flavobacteriales</taxon>
        <taxon>Weeksellaceae</taxon>
        <taxon>Marnyiella</taxon>
    </lineage>
</organism>
<reference evidence="3 4" key="1">
    <citation type="submission" date="2020-07" db="EMBL/GenBank/DDBJ databases">
        <title>Chryseobacterium sp.cx-624.</title>
        <authorList>
            <person name="Yang C."/>
        </authorList>
    </citation>
    <scope>NUCLEOTIDE SEQUENCE [LARGE SCALE GENOMIC DNA]</scope>
    <source>
        <strain evidence="4">cx-624</strain>
        <strain evidence="3">Cx-624</strain>
    </source>
</reference>
<evidence type="ECO:0000313" key="2">
    <source>
        <dbReference type="EMBL" id="MBA5246159.1"/>
    </source>
</evidence>
<reference evidence="5" key="2">
    <citation type="submission" date="2020-07" db="EMBL/GenBank/DDBJ databases">
        <title>Flavobacterium sp. xlx-214.</title>
        <authorList>
            <person name="Yang C."/>
        </authorList>
    </citation>
    <scope>NUCLEOTIDE SEQUENCE [LARGE SCALE GENOMIC DNA]</scope>
    <source>
        <strain evidence="5">CX-624</strain>
    </source>
</reference>
<dbReference type="KEGG" id="cbau:H1R16_00120"/>
<dbReference type="Proteomes" id="UP000515349">
    <property type="component" value="Chromosome"/>
</dbReference>
<reference evidence="2" key="3">
    <citation type="submission" date="2020-07" db="EMBL/GenBank/DDBJ databases">
        <authorList>
            <person name="Yang C."/>
        </authorList>
    </citation>
    <scope>NUCLEOTIDE SEQUENCE</scope>
    <source>
        <strain evidence="2">Cx-624</strain>
    </source>
</reference>
<feature type="signal peptide" evidence="1">
    <location>
        <begin position="1"/>
        <end position="18"/>
    </location>
</feature>
<dbReference type="InterPro" id="IPR011990">
    <property type="entry name" value="TPR-like_helical_dom_sf"/>
</dbReference>
<keyword evidence="5" id="KW-1185">Reference proteome</keyword>
<dbReference type="EMBL" id="JACEUX010000001">
    <property type="protein sequence ID" value="MBA5246159.1"/>
    <property type="molecule type" value="Genomic_DNA"/>
</dbReference>
<accession>A0A7D7LS03</accession>
<protein>
    <submittedName>
        <fullName evidence="3">Uncharacterized protein</fullName>
    </submittedName>
</protein>
<evidence type="ECO:0000313" key="5">
    <source>
        <dbReference type="Proteomes" id="UP000539710"/>
    </source>
</evidence>
<evidence type="ECO:0000313" key="4">
    <source>
        <dbReference type="Proteomes" id="UP000515349"/>
    </source>
</evidence>
<dbReference type="EMBL" id="CP059472">
    <property type="protein sequence ID" value="QMS98457.1"/>
    <property type="molecule type" value="Genomic_DNA"/>
</dbReference>
<name>A0A7D7LS03_9FLAO</name>
<feature type="chain" id="PRO_5044656223" evidence="1">
    <location>
        <begin position="19"/>
        <end position="458"/>
    </location>
</feature>
<keyword evidence="1" id="KW-0732">Signal</keyword>
<dbReference type="SUPFAM" id="SSF48452">
    <property type="entry name" value="TPR-like"/>
    <property type="match status" value="1"/>
</dbReference>
<sequence length="458" mass="50367">MKKIFLSLALVSLTFAAAQKKEIANAVKAVESNDFAGANSQIAAAESAMGGQTHLLEPALLEQYYYAKGLALLKTGKSTEGAVYLAKINDLRKSKIYTGKDGKNKVYYVGKAAADASGVNGLKEETYMPTSYGKLAAEIDPLIQAANKVALEAYNSQNFSLAADKFVESYNLLKAAGKVNGQLLYNSALSDVYAKNTARAQESFKELIANGYTGVETTYTAKEKATGNVVDLDKATWDTMKKNPAYSDFTMATSPSIEQNIYELYATILVDAEKYDEAVSVTEKGLKKFPSSTILTEKKGLSYFKSGKTAEFTNSLKDLVGKNPNDPITWYNLGVLQSSDPKLKSDAEAAFRKAIELDPKMATAYQNLAYLLMGDDETTITEYQSLRKAGKIEQANKVMDARRQRFVQALPYVERWQELQPDNLDALTMLTGMYLTTRNEAKHKEFKAKEDALKAKAK</sequence>
<dbReference type="AlphaFoldDB" id="A0A7D7LS03"/>
<evidence type="ECO:0000256" key="1">
    <source>
        <dbReference type="SAM" id="SignalP"/>
    </source>
</evidence>
<proteinExistence type="predicted"/>
<dbReference type="RefSeq" id="WP_181886256.1">
    <property type="nucleotide sequence ID" value="NZ_CP059472.1"/>
</dbReference>
<dbReference type="Gene3D" id="1.25.40.10">
    <property type="entry name" value="Tetratricopeptide repeat domain"/>
    <property type="match status" value="1"/>
</dbReference>